<evidence type="ECO:0000313" key="2">
    <source>
        <dbReference type="EMBL" id="GLQ94852.1"/>
    </source>
</evidence>
<dbReference type="RefSeq" id="WP_284322540.1">
    <property type="nucleotide sequence ID" value="NZ_BSOB01000050.1"/>
</dbReference>
<dbReference type="EMBL" id="BSOB01000050">
    <property type="protein sequence ID" value="GLQ94852.1"/>
    <property type="molecule type" value="Genomic_DNA"/>
</dbReference>
<proteinExistence type="predicted"/>
<keyword evidence="1" id="KW-0732">Signal</keyword>
<keyword evidence="3" id="KW-1185">Reference proteome</keyword>
<accession>A0ABQ5XT16</accession>
<evidence type="ECO:0000313" key="3">
    <source>
        <dbReference type="Proteomes" id="UP001156670"/>
    </source>
</evidence>
<sequence>MGSKIIAAAWLVFGLALSSQAVAQDASKSITSFQNLTSTPGLSTTAAHMSNVRVANQAQINDWKSSPPILGSSDQFTNPSNIHLSLTPVSNTQALRRLPFYVTAPYWLPRSRPFNASNDISTAQHTTHGALINDVAALVRSSN</sequence>
<reference evidence="3" key="1">
    <citation type="journal article" date="2019" name="Int. J. Syst. Evol. Microbiol.">
        <title>The Global Catalogue of Microorganisms (GCM) 10K type strain sequencing project: providing services to taxonomists for standard genome sequencing and annotation.</title>
        <authorList>
            <consortium name="The Broad Institute Genomics Platform"/>
            <consortium name="The Broad Institute Genome Sequencing Center for Infectious Disease"/>
            <person name="Wu L."/>
            <person name="Ma J."/>
        </authorList>
    </citation>
    <scope>NUCLEOTIDE SEQUENCE [LARGE SCALE GENOMIC DNA]</scope>
    <source>
        <strain evidence="3">NBRC 111980</strain>
    </source>
</reference>
<gene>
    <name evidence="2" type="ORF">GCM10007901_38050</name>
</gene>
<name>A0ABQ5XT16_9GAMM</name>
<evidence type="ECO:0000256" key="1">
    <source>
        <dbReference type="SAM" id="SignalP"/>
    </source>
</evidence>
<organism evidence="2 3">
    <name type="scientific">Dyella acidisoli</name>
    <dbReference type="NCBI Taxonomy" id="1867834"/>
    <lineage>
        <taxon>Bacteria</taxon>
        <taxon>Pseudomonadati</taxon>
        <taxon>Pseudomonadota</taxon>
        <taxon>Gammaproteobacteria</taxon>
        <taxon>Lysobacterales</taxon>
        <taxon>Rhodanobacteraceae</taxon>
        <taxon>Dyella</taxon>
    </lineage>
</organism>
<protein>
    <submittedName>
        <fullName evidence="2">Uncharacterized protein</fullName>
    </submittedName>
</protein>
<feature type="chain" id="PRO_5047402326" evidence="1">
    <location>
        <begin position="24"/>
        <end position="143"/>
    </location>
</feature>
<comment type="caution">
    <text evidence="2">The sequence shown here is derived from an EMBL/GenBank/DDBJ whole genome shotgun (WGS) entry which is preliminary data.</text>
</comment>
<dbReference type="Proteomes" id="UP001156670">
    <property type="component" value="Unassembled WGS sequence"/>
</dbReference>
<feature type="signal peptide" evidence="1">
    <location>
        <begin position="1"/>
        <end position="23"/>
    </location>
</feature>